<evidence type="ECO:0000313" key="2">
    <source>
        <dbReference type="Proteomes" id="UP000023152"/>
    </source>
</evidence>
<keyword evidence="2" id="KW-1185">Reference proteome</keyword>
<feature type="non-terminal residue" evidence="1">
    <location>
        <position position="1"/>
    </location>
</feature>
<protein>
    <submittedName>
        <fullName evidence="1">Uncharacterized protein</fullName>
    </submittedName>
</protein>
<sequence length="310" mass="36304">EIGLAERSKHSPLKVLHHLLENPGISLVALSNRPLDAAKMNRVIVHQIPNNLKSDIENIAEAILKESTIRTKFSVNEIKLLVRVFDKLGKSMSKKDQMLLYKENWLGRRDFYALIRYHIRHPLPKQNLEGIMRNLGGCRDANFQKYLTEILKPEIESLNLMNLWGSLKCIEMNLKDEDCRHCLVICNKPYSWQLLLDQNLLPYEDTVFLFESKFASDTATMTSYDHLHKVINCMEAGKNVVLYHLKSIHECLYDMLNQRYRKNAQSVHVFVFFYNYIHAHIYLYLHLYRTAILSGGNGEPEQRMHCFREV</sequence>
<name>X6LYJ4_RETFI</name>
<dbReference type="Proteomes" id="UP000023152">
    <property type="component" value="Unassembled WGS sequence"/>
</dbReference>
<comment type="caution">
    <text evidence="1">The sequence shown here is derived from an EMBL/GenBank/DDBJ whole genome shotgun (WGS) entry which is preliminary data.</text>
</comment>
<dbReference type="PANTHER" id="PTHR22605:SF1">
    <property type="entry name" value="RZ-TYPE DOMAIN-CONTAINING PROTEIN"/>
    <property type="match status" value="1"/>
</dbReference>
<evidence type="ECO:0000313" key="1">
    <source>
        <dbReference type="EMBL" id="ETO06237.1"/>
    </source>
</evidence>
<dbReference type="EMBL" id="ASPP01027328">
    <property type="protein sequence ID" value="ETO06237.1"/>
    <property type="molecule type" value="Genomic_DNA"/>
</dbReference>
<dbReference type="InterPro" id="IPR031248">
    <property type="entry name" value="RNF213"/>
</dbReference>
<accession>X6LYJ4</accession>
<proteinExistence type="predicted"/>
<dbReference type="GO" id="GO:0016887">
    <property type="term" value="F:ATP hydrolysis activity"/>
    <property type="evidence" value="ECO:0007669"/>
    <property type="project" value="InterPro"/>
</dbReference>
<reference evidence="1 2" key="1">
    <citation type="journal article" date="2013" name="Curr. Biol.">
        <title>The Genome of the Foraminiferan Reticulomyxa filosa.</title>
        <authorList>
            <person name="Glockner G."/>
            <person name="Hulsmann N."/>
            <person name="Schleicher M."/>
            <person name="Noegel A.A."/>
            <person name="Eichinger L."/>
            <person name="Gallinger C."/>
            <person name="Pawlowski J."/>
            <person name="Sierra R."/>
            <person name="Euteneuer U."/>
            <person name="Pillet L."/>
            <person name="Moustafa A."/>
            <person name="Platzer M."/>
            <person name="Groth M."/>
            <person name="Szafranski K."/>
            <person name="Schliwa M."/>
        </authorList>
    </citation>
    <scope>NUCLEOTIDE SEQUENCE [LARGE SCALE GENOMIC DNA]</scope>
</reference>
<dbReference type="AlphaFoldDB" id="X6LYJ4"/>
<organism evidence="1 2">
    <name type="scientific">Reticulomyxa filosa</name>
    <dbReference type="NCBI Taxonomy" id="46433"/>
    <lineage>
        <taxon>Eukaryota</taxon>
        <taxon>Sar</taxon>
        <taxon>Rhizaria</taxon>
        <taxon>Retaria</taxon>
        <taxon>Foraminifera</taxon>
        <taxon>Monothalamids</taxon>
        <taxon>Reticulomyxidae</taxon>
        <taxon>Reticulomyxa</taxon>
    </lineage>
</organism>
<gene>
    <name evidence="1" type="ORF">RFI_31160</name>
</gene>
<dbReference type="PANTHER" id="PTHR22605">
    <property type="entry name" value="RZ-TYPE DOMAIN-CONTAINING PROTEIN"/>
    <property type="match status" value="1"/>
</dbReference>
<dbReference type="GO" id="GO:0004842">
    <property type="term" value="F:ubiquitin-protein transferase activity"/>
    <property type="evidence" value="ECO:0007669"/>
    <property type="project" value="InterPro"/>
</dbReference>